<gene>
    <name evidence="9" type="primary">LOC110409010</name>
</gene>
<evidence type="ECO:0000313" key="9">
    <source>
        <dbReference type="RefSeq" id="XP_021273894.1"/>
    </source>
</evidence>
<reference evidence="9" key="1">
    <citation type="submission" date="2025-08" db="UniProtKB">
        <authorList>
            <consortium name="RefSeq"/>
        </authorList>
    </citation>
    <scope>IDENTIFICATION</scope>
    <source>
        <tissue evidence="9">Leaf</tissue>
    </source>
</reference>
<dbReference type="GO" id="GO:0016020">
    <property type="term" value="C:membrane"/>
    <property type="evidence" value="ECO:0007669"/>
    <property type="project" value="GOC"/>
</dbReference>
<evidence type="ECO:0000256" key="3">
    <source>
        <dbReference type="ARBA" id="ARBA00022556"/>
    </source>
</evidence>
<dbReference type="RefSeq" id="XP_021273894.1">
    <property type="nucleotide sequence ID" value="XM_021418219.1"/>
</dbReference>
<evidence type="ECO:0000256" key="7">
    <source>
        <dbReference type="ARBA" id="ARBA00048975"/>
    </source>
</evidence>
<dbReference type="Proteomes" id="UP000504621">
    <property type="component" value="Unplaced"/>
</dbReference>
<evidence type="ECO:0000256" key="6">
    <source>
        <dbReference type="ARBA" id="ARBA00023098"/>
    </source>
</evidence>
<organism evidence="8 9">
    <name type="scientific">Herrania umbratica</name>
    <dbReference type="NCBI Taxonomy" id="108875"/>
    <lineage>
        <taxon>Eukaryota</taxon>
        <taxon>Viridiplantae</taxon>
        <taxon>Streptophyta</taxon>
        <taxon>Embryophyta</taxon>
        <taxon>Tracheophyta</taxon>
        <taxon>Spermatophyta</taxon>
        <taxon>Magnoliopsida</taxon>
        <taxon>eudicotyledons</taxon>
        <taxon>Gunneridae</taxon>
        <taxon>Pentapetalae</taxon>
        <taxon>rosids</taxon>
        <taxon>malvids</taxon>
        <taxon>Malvales</taxon>
        <taxon>Malvaceae</taxon>
        <taxon>Byttnerioideae</taxon>
        <taxon>Herrania</taxon>
    </lineage>
</organism>
<dbReference type="GO" id="GO:0009245">
    <property type="term" value="P:lipid A biosynthetic process"/>
    <property type="evidence" value="ECO:0007669"/>
    <property type="project" value="UniProtKB-KW"/>
</dbReference>
<dbReference type="PANTHER" id="PTHR30372">
    <property type="entry name" value="LIPID-A-DISACCHARIDE SYNTHASE"/>
    <property type="match status" value="1"/>
</dbReference>
<evidence type="ECO:0000256" key="2">
    <source>
        <dbReference type="ARBA" id="ARBA00022516"/>
    </source>
</evidence>
<dbReference type="GO" id="GO:0005543">
    <property type="term" value="F:phospholipid binding"/>
    <property type="evidence" value="ECO:0007669"/>
    <property type="project" value="TreeGrafter"/>
</dbReference>
<protein>
    <recommendedName>
        <fullName evidence="1">lipid-A-disaccharide synthase</fullName>
        <ecNumber evidence="1">2.4.1.182</ecNumber>
    </recommendedName>
</protein>
<dbReference type="GO" id="GO:0008915">
    <property type="term" value="F:lipid-A-disaccharide synthase activity"/>
    <property type="evidence" value="ECO:0007669"/>
    <property type="project" value="UniProtKB-EC"/>
</dbReference>
<dbReference type="GeneID" id="110409010"/>
<proteinExistence type="predicted"/>
<keyword evidence="8" id="KW-1185">Reference proteome</keyword>
<accession>A0A6J0ZI87</accession>
<dbReference type="SUPFAM" id="SSF53756">
    <property type="entry name" value="UDP-Glycosyltransferase/glycogen phosphorylase"/>
    <property type="match status" value="1"/>
</dbReference>
<evidence type="ECO:0000256" key="1">
    <source>
        <dbReference type="ARBA" id="ARBA00012687"/>
    </source>
</evidence>
<keyword evidence="3" id="KW-0441">Lipid A biosynthesis</keyword>
<evidence type="ECO:0000256" key="4">
    <source>
        <dbReference type="ARBA" id="ARBA00022676"/>
    </source>
</evidence>
<dbReference type="PANTHER" id="PTHR30372:SF4">
    <property type="entry name" value="LIPID-A-DISACCHARIDE SYNTHASE, MITOCHONDRIAL-RELATED"/>
    <property type="match status" value="1"/>
</dbReference>
<dbReference type="Pfam" id="PF02684">
    <property type="entry name" value="LpxB"/>
    <property type="match status" value="2"/>
</dbReference>
<keyword evidence="2" id="KW-0444">Lipid biosynthesis</keyword>
<keyword evidence="4" id="KW-0328">Glycosyltransferase</keyword>
<keyword evidence="6" id="KW-0443">Lipid metabolism</keyword>
<sequence>MLLAAIRCMKIKSSICLKSPSRKYLWVSSRSVIGRAAKEEELRIFIVAGEVSGDTIGSRLMASLKKLSPVPIRFSGVGGSMMSKQGLKTLFPMDNIAVMGIWELLPHLYNFRVKLKETVEAAFMFQPHVVVTVDSKGFSFRLLKQLRGCQSKGLAATFVGHPILEDVLELNMGKETALHEWKITGNGEDFRKRYAIPSGATVITLLPGSRLQEVTRMLPIFSNTMKLLKDSFPELVTVIHVAPNQLVDNFITRAIHKWPVPAILIPGGIPHLKYDAFNASRVALCTSGTVAMELQLARLPCLVTYRAHFLTEWVIRYKAKKPYVSLPNILLDSPVIPEALFQACTPTKLASLLKELMNNIVLQQQQVVAAEKVMELICPSNRTVNNLQQQGMRWRPPIYTPSMIAASTILSYAQR</sequence>
<dbReference type="EC" id="2.4.1.182" evidence="1"/>
<dbReference type="AlphaFoldDB" id="A0A6J0ZI87"/>
<keyword evidence="5" id="KW-0808">Transferase</keyword>
<evidence type="ECO:0000313" key="8">
    <source>
        <dbReference type="Proteomes" id="UP000504621"/>
    </source>
</evidence>
<name>A0A6J0ZI87_9ROSI</name>
<evidence type="ECO:0000256" key="5">
    <source>
        <dbReference type="ARBA" id="ARBA00022679"/>
    </source>
</evidence>
<dbReference type="InterPro" id="IPR003835">
    <property type="entry name" value="Glyco_trans_19"/>
</dbReference>
<comment type="catalytic activity">
    <reaction evidence="7">
        <text>a lipid X + a UDP-2-N,3-O-bis[(3R)-3-hydroxyacyl]-alpha-D-glucosamine = a lipid A disaccharide + UDP + H(+)</text>
        <dbReference type="Rhea" id="RHEA:67828"/>
        <dbReference type="ChEBI" id="CHEBI:15378"/>
        <dbReference type="ChEBI" id="CHEBI:58223"/>
        <dbReference type="ChEBI" id="CHEBI:137748"/>
        <dbReference type="ChEBI" id="CHEBI:176338"/>
        <dbReference type="ChEBI" id="CHEBI:176343"/>
        <dbReference type="EC" id="2.4.1.182"/>
    </reaction>
</comment>